<evidence type="ECO:0008006" key="4">
    <source>
        <dbReference type="Google" id="ProtNLM"/>
    </source>
</evidence>
<dbReference type="AlphaFoldDB" id="A0A850H4W7"/>
<feature type="region of interest" description="Disordered" evidence="1">
    <location>
        <begin position="120"/>
        <end position="155"/>
    </location>
</feature>
<sequence>MMRIALIPAAVLLFASCTQEERAPVDSDVTASTGMDRSLADETKTGPTRARDLTEIPERFRGVWDYGEGDCMASSELRLDIGQREIEFYESVGEIRSLSQGEDGSIVLGLAMSGEGETWEQQTRLSLSEDGERLTIEDAQNPREEPTNVRRRCEA</sequence>
<dbReference type="EMBL" id="JABWGV010000003">
    <property type="protein sequence ID" value="NVD45547.1"/>
    <property type="molecule type" value="Genomic_DNA"/>
</dbReference>
<keyword evidence="3" id="KW-1185">Reference proteome</keyword>
<evidence type="ECO:0000256" key="1">
    <source>
        <dbReference type="SAM" id="MobiDB-lite"/>
    </source>
</evidence>
<accession>A0A850H4W7</accession>
<dbReference type="Proteomes" id="UP000561438">
    <property type="component" value="Unassembled WGS sequence"/>
</dbReference>
<feature type="compositionally biased region" description="Basic and acidic residues" evidence="1">
    <location>
        <begin position="130"/>
        <end position="155"/>
    </location>
</feature>
<feature type="region of interest" description="Disordered" evidence="1">
    <location>
        <begin position="23"/>
        <end position="48"/>
    </location>
</feature>
<protein>
    <recommendedName>
        <fullName evidence="4">Lipoprotein</fullName>
    </recommendedName>
</protein>
<proteinExistence type="predicted"/>
<dbReference type="PROSITE" id="PS51257">
    <property type="entry name" value="PROKAR_LIPOPROTEIN"/>
    <property type="match status" value="1"/>
</dbReference>
<reference evidence="2 3" key="1">
    <citation type="submission" date="2020-06" db="EMBL/GenBank/DDBJ databases">
        <title>Altererythrobacter sp. HHU K3-1.</title>
        <authorList>
            <person name="Zhang D."/>
            <person name="Xue H."/>
        </authorList>
    </citation>
    <scope>NUCLEOTIDE SEQUENCE [LARGE SCALE GENOMIC DNA]</scope>
    <source>
        <strain evidence="2 3">HHU K3-1</strain>
    </source>
</reference>
<comment type="caution">
    <text evidence="2">The sequence shown here is derived from an EMBL/GenBank/DDBJ whole genome shotgun (WGS) entry which is preliminary data.</text>
</comment>
<evidence type="ECO:0000313" key="2">
    <source>
        <dbReference type="EMBL" id="NVD45547.1"/>
    </source>
</evidence>
<name>A0A850H4W7_9SPHN</name>
<evidence type="ECO:0000313" key="3">
    <source>
        <dbReference type="Proteomes" id="UP000561438"/>
    </source>
</evidence>
<feature type="compositionally biased region" description="Basic and acidic residues" evidence="1">
    <location>
        <begin position="38"/>
        <end position="48"/>
    </location>
</feature>
<organism evidence="2 3">
    <name type="scientific">Qipengyuania atrilutea</name>
    <dbReference type="NCBI Taxonomy" id="2744473"/>
    <lineage>
        <taxon>Bacteria</taxon>
        <taxon>Pseudomonadati</taxon>
        <taxon>Pseudomonadota</taxon>
        <taxon>Alphaproteobacteria</taxon>
        <taxon>Sphingomonadales</taxon>
        <taxon>Erythrobacteraceae</taxon>
        <taxon>Qipengyuania</taxon>
    </lineage>
</organism>
<gene>
    <name evidence="2" type="ORF">HUV48_11065</name>
</gene>
<dbReference type="RefSeq" id="WP_176267813.1">
    <property type="nucleotide sequence ID" value="NZ_JABWGV010000003.1"/>
</dbReference>